<keyword evidence="7" id="KW-1185">Reference proteome</keyword>
<sequence>MNRVYIIVVNWNGWRDTVECLDSLFFLTYSPFTVVVCDNGSHDDSVAQLKRWGEQRNIPCDEYRREDAESGGRKGAPSPLVLILNGANLGFAGGNNVGLRYALARGDFAYAWLLNNDTIVKDDSLTRLVERMERQPEAGLCGSTIRYYHNPGQVQALGGGYYCRWIGLPWHYGRFTRQGEQIDQARAEWWMNYVEGASTLVSRAFLEEIGLMSEEYFLYFEEADWAMRARGKFKLVYAPQSIVYHKVGASIGTSSNPARKSQLCDYFNIRNRLYFTLRYFPEALPTVYLGVICSLIVRMVLGRWDRAMMILRLMRGYSDLDPDFLPACRDRS</sequence>
<feature type="domain" description="Glycosyltransferase 2-like" evidence="5">
    <location>
        <begin position="6"/>
        <end position="174"/>
    </location>
</feature>
<dbReference type="RefSeq" id="WP_145021471.1">
    <property type="nucleotide sequence ID" value="NZ_VLLN01000009.1"/>
</dbReference>
<dbReference type="AlphaFoldDB" id="A0A562VNR5"/>
<evidence type="ECO:0000259" key="5">
    <source>
        <dbReference type="Pfam" id="PF00535"/>
    </source>
</evidence>
<organism evidence="6 7">
    <name type="scientific">Geobacter argillaceus</name>
    <dbReference type="NCBI Taxonomy" id="345631"/>
    <lineage>
        <taxon>Bacteria</taxon>
        <taxon>Pseudomonadati</taxon>
        <taxon>Thermodesulfobacteriota</taxon>
        <taxon>Desulfuromonadia</taxon>
        <taxon>Geobacterales</taxon>
        <taxon>Geobacteraceae</taxon>
        <taxon>Geobacter</taxon>
    </lineage>
</organism>
<evidence type="ECO:0000313" key="6">
    <source>
        <dbReference type="EMBL" id="TWJ19377.1"/>
    </source>
</evidence>
<dbReference type="CDD" id="cd04186">
    <property type="entry name" value="GT_2_like_c"/>
    <property type="match status" value="1"/>
</dbReference>
<evidence type="ECO:0000313" key="7">
    <source>
        <dbReference type="Proteomes" id="UP000319449"/>
    </source>
</evidence>
<name>A0A562VNR5_9BACT</name>
<keyword evidence="4" id="KW-0472">Membrane</keyword>
<evidence type="ECO:0000256" key="3">
    <source>
        <dbReference type="ARBA" id="ARBA00022679"/>
    </source>
</evidence>
<keyword evidence="3" id="KW-0808">Transferase</keyword>
<keyword evidence="2" id="KW-0328">Glycosyltransferase</keyword>
<dbReference type="PANTHER" id="PTHR43179">
    <property type="entry name" value="RHAMNOSYLTRANSFERASE WBBL"/>
    <property type="match status" value="1"/>
</dbReference>
<dbReference type="Pfam" id="PF00535">
    <property type="entry name" value="Glycos_transf_2"/>
    <property type="match status" value="1"/>
</dbReference>
<protein>
    <recommendedName>
        <fullName evidence="5">Glycosyltransferase 2-like domain-containing protein</fullName>
    </recommendedName>
</protein>
<dbReference type="InterPro" id="IPR029044">
    <property type="entry name" value="Nucleotide-diphossugar_trans"/>
</dbReference>
<evidence type="ECO:0000256" key="2">
    <source>
        <dbReference type="ARBA" id="ARBA00022676"/>
    </source>
</evidence>
<accession>A0A562VNR5</accession>
<dbReference type="EMBL" id="VLLN01000009">
    <property type="protein sequence ID" value="TWJ19377.1"/>
    <property type="molecule type" value="Genomic_DNA"/>
</dbReference>
<dbReference type="GO" id="GO:0016757">
    <property type="term" value="F:glycosyltransferase activity"/>
    <property type="evidence" value="ECO:0007669"/>
    <property type="project" value="UniProtKB-KW"/>
</dbReference>
<comment type="similarity">
    <text evidence="1">Belongs to the glycosyltransferase 2 family.</text>
</comment>
<comment type="caution">
    <text evidence="6">The sequence shown here is derived from an EMBL/GenBank/DDBJ whole genome shotgun (WGS) entry which is preliminary data.</text>
</comment>
<dbReference type="Gene3D" id="3.90.550.10">
    <property type="entry name" value="Spore Coat Polysaccharide Biosynthesis Protein SpsA, Chain A"/>
    <property type="match status" value="1"/>
</dbReference>
<feature type="transmembrane region" description="Helical" evidence="4">
    <location>
        <begin position="283"/>
        <end position="301"/>
    </location>
</feature>
<proteinExistence type="inferred from homology"/>
<reference evidence="6 7" key="1">
    <citation type="submission" date="2019-07" db="EMBL/GenBank/DDBJ databases">
        <title>Genomic Encyclopedia of Archaeal and Bacterial Type Strains, Phase II (KMG-II): from individual species to whole genera.</title>
        <authorList>
            <person name="Goeker M."/>
        </authorList>
    </citation>
    <scope>NUCLEOTIDE SEQUENCE [LARGE SCALE GENOMIC DNA]</scope>
    <source>
        <strain evidence="6 7">ATCC BAA-1139</strain>
    </source>
</reference>
<dbReference type="PANTHER" id="PTHR43179:SF12">
    <property type="entry name" value="GALACTOFURANOSYLTRANSFERASE GLFT2"/>
    <property type="match status" value="1"/>
</dbReference>
<keyword evidence="4" id="KW-1133">Transmembrane helix</keyword>
<evidence type="ECO:0000256" key="1">
    <source>
        <dbReference type="ARBA" id="ARBA00006739"/>
    </source>
</evidence>
<dbReference type="InterPro" id="IPR001173">
    <property type="entry name" value="Glyco_trans_2-like"/>
</dbReference>
<dbReference type="Proteomes" id="UP000319449">
    <property type="component" value="Unassembled WGS sequence"/>
</dbReference>
<keyword evidence="4" id="KW-0812">Transmembrane</keyword>
<dbReference type="OrthoDB" id="9771846at2"/>
<gene>
    <name evidence="6" type="ORF">JN12_01793</name>
</gene>
<evidence type="ECO:0000256" key="4">
    <source>
        <dbReference type="SAM" id="Phobius"/>
    </source>
</evidence>
<dbReference type="SUPFAM" id="SSF53448">
    <property type="entry name" value="Nucleotide-diphospho-sugar transferases"/>
    <property type="match status" value="1"/>
</dbReference>